<dbReference type="EMBL" id="BQKI01000002">
    <property type="protein sequence ID" value="GJM89542.1"/>
    <property type="molecule type" value="Genomic_DNA"/>
</dbReference>
<accession>A0AAV5BUG5</accession>
<feature type="signal peptide" evidence="2">
    <location>
        <begin position="1"/>
        <end position="39"/>
    </location>
</feature>
<evidence type="ECO:0000313" key="3">
    <source>
        <dbReference type="EMBL" id="GJM89542.1"/>
    </source>
</evidence>
<feature type="region of interest" description="Disordered" evidence="1">
    <location>
        <begin position="42"/>
        <end position="89"/>
    </location>
</feature>
<feature type="chain" id="PRO_5043663404" evidence="2">
    <location>
        <begin position="40"/>
        <end position="89"/>
    </location>
</feature>
<name>A0AAV5BUG5_ELECO</name>
<comment type="caution">
    <text evidence="3">The sequence shown here is derived from an EMBL/GenBank/DDBJ whole genome shotgun (WGS) entry which is preliminary data.</text>
</comment>
<evidence type="ECO:0000313" key="4">
    <source>
        <dbReference type="Proteomes" id="UP001054889"/>
    </source>
</evidence>
<protein>
    <submittedName>
        <fullName evidence="3">Uncharacterized protein</fullName>
    </submittedName>
</protein>
<reference evidence="3" key="2">
    <citation type="submission" date="2021-12" db="EMBL/GenBank/DDBJ databases">
        <title>Resequencing data analysis of finger millet.</title>
        <authorList>
            <person name="Hatakeyama M."/>
            <person name="Aluri S."/>
            <person name="Balachadran M.T."/>
            <person name="Sivarajan S.R."/>
            <person name="Poveda L."/>
            <person name="Shimizu-Inatsugi R."/>
            <person name="Schlapbach R."/>
            <person name="Sreeman S.M."/>
            <person name="Shimizu K.K."/>
        </authorList>
    </citation>
    <scope>NUCLEOTIDE SEQUENCE</scope>
</reference>
<dbReference type="Proteomes" id="UP001054889">
    <property type="component" value="Unassembled WGS sequence"/>
</dbReference>
<gene>
    <name evidence="3" type="primary">ga05744</name>
    <name evidence="3" type="ORF">PR202_ga05744</name>
</gene>
<evidence type="ECO:0000256" key="1">
    <source>
        <dbReference type="SAM" id="MobiDB-lite"/>
    </source>
</evidence>
<sequence length="89" mass="9344">MGSPRGRGIRGKTSLPMQPVLPAVLVLCLILSRCSPCEGRKLPVAEGEDGGKVLRVPPPPSSGEEAMPRGFTTRAERSMRSVPSPGVGH</sequence>
<keyword evidence="2" id="KW-0732">Signal</keyword>
<proteinExistence type="predicted"/>
<evidence type="ECO:0000256" key="2">
    <source>
        <dbReference type="SAM" id="SignalP"/>
    </source>
</evidence>
<dbReference type="AlphaFoldDB" id="A0AAV5BUG5"/>
<reference evidence="3" key="1">
    <citation type="journal article" date="2018" name="DNA Res.">
        <title>Multiple hybrid de novo genome assembly of finger millet, an orphan allotetraploid crop.</title>
        <authorList>
            <person name="Hatakeyama M."/>
            <person name="Aluri S."/>
            <person name="Balachadran M.T."/>
            <person name="Sivarajan S.R."/>
            <person name="Patrignani A."/>
            <person name="Gruter S."/>
            <person name="Poveda L."/>
            <person name="Shimizu-Inatsugi R."/>
            <person name="Baeten J."/>
            <person name="Francoijs K.J."/>
            <person name="Nataraja K.N."/>
            <person name="Reddy Y.A.N."/>
            <person name="Phadnis S."/>
            <person name="Ravikumar R.L."/>
            <person name="Schlapbach R."/>
            <person name="Sreeman S.M."/>
            <person name="Shimizu K.K."/>
        </authorList>
    </citation>
    <scope>NUCLEOTIDE SEQUENCE</scope>
</reference>
<organism evidence="3 4">
    <name type="scientific">Eleusine coracana subsp. coracana</name>
    <dbReference type="NCBI Taxonomy" id="191504"/>
    <lineage>
        <taxon>Eukaryota</taxon>
        <taxon>Viridiplantae</taxon>
        <taxon>Streptophyta</taxon>
        <taxon>Embryophyta</taxon>
        <taxon>Tracheophyta</taxon>
        <taxon>Spermatophyta</taxon>
        <taxon>Magnoliopsida</taxon>
        <taxon>Liliopsida</taxon>
        <taxon>Poales</taxon>
        <taxon>Poaceae</taxon>
        <taxon>PACMAD clade</taxon>
        <taxon>Chloridoideae</taxon>
        <taxon>Cynodonteae</taxon>
        <taxon>Eleusininae</taxon>
        <taxon>Eleusine</taxon>
    </lineage>
</organism>
<keyword evidence="4" id="KW-1185">Reference proteome</keyword>